<organism evidence="4">
    <name type="scientific">Dissoconium aciculare CBS 342.82</name>
    <dbReference type="NCBI Taxonomy" id="1314786"/>
    <lineage>
        <taxon>Eukaryota</taxon>
        <taxon>Fungi</taxon>
        <taxon>Dikarya</taxon>
        <taxon>Ascomycota</taxon>
        <taxon>Pezizomycotina</taxon>
        <taxon>Dothideomycetes</taxon>
        <taxon>Dothideomycetidae</taxon>
        <taxon>Mycosphaerellales</taxon>
        <taxon>Dissoconiaceae</taxon>
        <taxon>Dissoconium</taxon>
    </lineage>
</organism>
<keyword evidence="3" id="KW-1185">Reference proteome</keyword>
<evidence type="ECO:0000256" key="2">
    <source>
        <dbReference type="SAM" id="Phobius"/>
    </source>
</evidence>
<keyword evidence="2" id="KW-0812">Transmembrane</keyword>
<gene>
    <name evidence="4" type="ORF">K489DRAFT_372912</name>
</gene>
<dbReference type="RefSeq" id="XP_033457451.1">
    <property type="nucleotide sequence ID" value="XM_033603374.1"/>
</dbReference>
<dbReference type="AlphaFoldDB" id="A0A6J3LXD8"/>
<keyword evidence="2" id="KW-1133">Transmembrane helix</keyword>
<feature type="region of interest" description="Disordered" evidence="1">
    <location>
        <begin position="125"/>
        <end position="157"/>
    </location>
</feature>
<name>A0A6J3LXD8_9PEZI</name>
<evidence type="ECO:0000313" key="4">
    <source>
        <dbReference type="RefSeq" id="XP_033457451.1"/>
    </source>
</evidence>
<evidence type="ECO:0000256" key="1">
    <source>
        <dbReference type="SAM" id="MobiDB-lite"/>
    </source>
</evidence>
<feature type="compositionally biased region" description="Polar residues" evidence="1">
    <location>
        <begin position="1"/>
        <end position="16"/>
    </location>
</feature>
<accession>A0A6J3LXD8</accession>
<feature type="region of interest" description="Disordered" evidence="1">
    <location>
        <begin position="70"/>
        <end position="92"/>
    </location>
</feature>
<reference evidence="4" key="1">
    <citation type="submission" date="2020-01" db="EMBL/GenBank/DDBJ databases">
        <authorList>
            <consortium name="DOE Joint Genome Institute"/>
            <person name="Haridas S."/>
            <person name="Albert R."/>
            <person name="Binder M."/>
            <person name="Bloem J."/>
            <person name="Labutti K."/>
            <person name="Salamov A."/>
            <person name="Andreopoulos B."/>
            <person name="Baker S.E."/>
            <person name="Barry K."/>
            <person name="Bills G."/>
            <person name="Bluhm B.H."/>
            <person name="Cannon C."/>
            <person name="Castanera R."/>
            <person name="Culley D.E."/>
            <person name="Daum C."/>
            <person name="Ezra D."/>
            <person name="Gonzalez J.B."/>
            <person name="Henrissat B."/>
            <person name="Kuo A."/>
            <person name="Liang C."/>
            <person name="Lipzen A."/>
            <person name="Lutzoni F."/>
            <person name="Magnuson J."/>
            <person name="Mondo S."/>
            <person name="Nolan M."/>
            <person name="Ohm R."/>
            <person name="Pangilinan J."/>
            <person name="Park H.-J."/>
            <person name="Ramirez L."/>
            <person name="Alfaro M."/>
            <person name="Sun H."/>
            <person name="Tritt A."/>
            <person name="Yoshinaga Y."/>
            <person name="Zwiers L.-H."/>
            <person name="Turgeon B.G."/>
            <person name="Goodwin S.B."/>
            <person name="Spatafora J.W."/>
            <person name="Crous P.W."/>
            <person name="Grigoriev I.V."/>
        </authorList>
    </citation>
    <scope>NUCLEOTIDE SEQUENCE</scope>
    <source>
        <strain evidence="4">CBS 342.82</strain>
    </source>
</reference>
<sequence length="157" mass="16479">MGSRLSQPRGVASTTEASRPTAALPPPSPSNPLPGSNRRPFNTRLLIAPAAAATMALLLFVYTRTSIRAAKANAQRHRDADGGGGGGGLSLLNEHRRRHGLKEKVGGTQGGTVVELGREIFGGAGKERWKDEGAGEDGDKGRSAEEERLRGLMGKKS</sequence>
<dbReference type="OrthoDB" id="5304367at2759"/>
<reference evidence="4" key="3">
    <citation type="submission" date="2025-08" db="UniProtKB">
        <authorList>
            <consortium name="RefSeq"/>
        </authorList>
    </citation>
    <scope>IDENTIFICATION</scope>
    <source>
        <strain evidence="4">CBS 342.82</strain>
    </source>
</reference>
<protein>
    <submittedName>
        <fullName evidence="4">Uncharacterized protein</fullName>
    </submittedName>
</protein>
<feature type="transmembrane region" description="Helical" evidence="2">
    <location>
        <begin position="41"/>
        <end position="62"/>
    </location>
</feature>
<feature type="compositionally biased region" description="Basic and acidic residues" evidence="1">
    <location>
        <begin position="125"/>
        <end position="150"/>
    </location>
</feature>
<keyword evidence="2" id="KW-0472">Membrane</keyword>
<evidence type="ECO:0000313" key="3">
    <source>
        <dbReference type="Proteomes" id="UP000504637"/>
    </source>
</evidence>
<dbReference type="GeneID" id="54361174"/>
<feature type="compositionally biased region" description="Pro residues" evidence="1">
    <location>
        <begin position="23"/>
        <end position="32"/>
    </location>
</feature>
<reference evidence="4" key="2">
    <citation type="submission" date="2020-04" db="EMBL/GenBank/DDBJ databases">
        <authorList>
            <consortium name="NCBI Genome Project"/>
        </authorList>
    </citation>
    <scope>NUCLEOTIDE SEQUENCE</scope>
    <source>
        <strain evidence="4">CBS 342.82</strain>
    </source>
</reference>
<feature type="region of interest" description="Disordered" evidence="1">
    <location>
        <begin position="1"/>
        <end position="37"/>
    </location>
</feature>
<proteinExistence type="predicted"/>
<dbReference type="Proteomes" id="UP000504637">
    <property type="component" value="Unplaced"/>
</dbReference>